<dbReference type="Proteomes" id="UP001165060">
    <property type="component" value="Unassembled WGS sequence"/>
</dbReference>
<organism evidence="1 2">
    <name type="scientific">Tetraparma gracilis</name>
    <dbReference type="NCBI Taxonomy" id="2962635"/>
    <lineage>
        <taxon>Eukaryota</taxon>
        <taxon>Sar</taxon>
        <taxon>Stramenopiles</taxon>
        <taxon>Ochrophyta</taxon>
        <taxon>Bolidophyceae</taxon>
        <taxon>Parmales</taxon>
        <taxon>Triparmaceae</taxon>
        <taxon>Tetraparma</taxon>
    </lineage>
</organism>
<protein>
    <submittedName>
        <fullName evidence="1">Uncharacterized protein</fullName>
    </submittedName>
</protein>
<evidence type="ECO:0000313" key="2">
    <source>
        <dbReference type="Proteomes" id="UP001165060"/>
    </source>
</evidence>
<gene>
    <name evidence="1" type="ORF">TeGR_g6826</name>
</gene>
<evidence type="ECO:0000313" key="1">
    <source>
        <dbReference type="EMBL" id="GMI31081.1"/>
    </source>
</evidence>
<dbReference type="EMBL" id="BRYB01005959">
    <property type="protein sequence ID" value="GMI31081.1"/>
    <property type="molecule type" value="Genomic_DNA"/>
</dbReference>
<proteinExistence type="predicted"/>
<sequence length="52" mass="5680">PPPPPLPRDAASLASEESILRDLVQASDDRALIEKQNEELNVKLHAVFQSAC</sequence>
<accession>A0ABQ6MS67</accession>
<keyword evidence="2" id="KW-1185">Reference proteome</keyword>
<feature type="non-terminal residue" evidence="1">
    <location>
        <position position="1"/>
    </location>
</feature>
<name>A0ABQ6MS67_9STRA</name>
<comment type="caution">
    <text evidence="1">The sequence shown here is derived from an EMBL/GenBank/DDBJ whole genome shotgun (WGS) entry which is preliminary data.</text>
</comment>
<reference evidence="1 2" key="1">
    <citation type="journal article" date="2023" name="Commun. Biol.">
        <title>Genome analysis of Parmales, the sister group of diatoms, reveals the evolutionary specialization of diatoms from phago-mixotrophs to photoautotrophs.</title>
        <authorList>
            <person name="Ban H."/>
            <person name="Sato S."/>
            <person name="Yoshikawa S."/>
            <person name="Yamada K."/>
            <person name="Nakamura Y."/>
            <person name="Ichinomiya M."/>
            <person name="Sato N."/>
            <person name="Blanc-Mathieu R."/>
            <person name="Endo H."/>
            <person name="Kuwata A."/>
            <person name="Ogata H."/>
        </authorList>
    </citation>
    <scope>NUCLEOTIDE SEQUENCE [LARGE SCALE GENOMIC DNA]</scope>
</reference>